<keyword evidence="7 12" id="KW-1133">Transmembrane helix</keyword>
<keyword evidence="9 10" id="KW-0472">Membrane</keyword>
<evidence type="ECO:0000256" key="1">
    <source>
        <dbReference type="ARBA" id="ARBA00004651"/>
    </source>
</evidence>
<feature type="binding site" evidence="11">
    <location>
        <position position="221"/>
    </location>
    <ligand>
        <name>K(+)</name>
        <dbReference type="ChEBI" id="CHEBI:29103"/>
    </ligand>
</feature>
<feature type="transmembrane region" description="Helical" evidence="12">
    <location>
        <begin position="392"/>
        <end position="416"/>
    </location>
</feature>
<evidence type="ECO:0000256" key="7">
    <source>
        <dbReference type="ARBA" id="ARBA00022989"/>
    </source>
</evidence>
<reference evidence="13 14" key="1">
    <citation type="journal article" date="2014" name="Front. Genet.">
        <title>Genome and metabolic network of "Candidatus Phaeomarinobacter ectocarpi" Ec32, a new candidate genus of Alphaproteobacteria frequently associated with brown algae.</title>
        <authorList>
            <person name="Dittami S.M."/>
            <person name="Barbeyron T."/>
            <person name="Boyen C."/>
            <person name="Cambefort J."/>
            <person name="Collet G."/>
            <person name="Delage L."/>
            <person name="Gobet A."/>
            <person name="Groisillier A."/>
            <person name="Leblanc C."/>
            <person name="Michel G."/>
            <person name="Scornet D."/>
            <person name="Siegel A."/>
            <person name="Tapia J.E."/>
            <person name="Tonon T."/>
        </authorList>
    </citation>
    <scope>NUCLEOTIDE SEQUENCE [LARGE SCALE GENOMIC DNA]</scope>
    <source>
        <strain evidence="13 14">Ec32</strain>
    </source>
</reference>
<feature type="binding site" evidence="11">
    <location>
        <position position="434"/>
    </location>
    <ligand>
        <name>K(+)</name>
        <dbReference type="ChEBI" id="CHEBI:29103"/>
    </ligand>
</feature>
<sequence>MALFDARPIFLVVGILLVTLGIAMVLPALYDAAVSNPDWRVFLASAVVTTFFGVTFALMNWGSAGDMTLKQAFVLVPAVWLSLVIFGALPFAFSELNLSYTDAFFESMSGLTTTGSTIIVGLDTVAPGLLLWRSLLQWLGGIGIIVMAVSILPILQVGGMQLFKVEAFDTPDKVLPSAAGLAGTITTVYVIFTVVTAFALWAAGMSFFDGINHAMTTIATGGYSTRDASVGHFDSALIHYIIIAGMIAGSLPFVLYIQAFRGKAMPFLQDTQVRVFLSLLGIATLAMIVYQMARGLEGTFEAQIRYAAFNVVSVMTGTGYATQDYGAWGPFAIALFFTLMFIGGCSGSTSCGLKIFRVQVIAATCVSHLRRMIYPHGIFIPHYNRRAIPESVSASVMSFFFLYIACFGGLALLLTFSGLEPLTALSSAATSIANVGPGLGPEVGPSANFSGIPDTAKWLMALGMLIGRLELFTVLILFSRIFWRS</sequence>
<dbReference type="RefSeq" id="WP_244442929.1">
    <property type="nucleotide sequence ID" value="NZ_HG966617.1"/>
</dbReference>
<feature type="transmembrane region" description="Helical" evidence="12">
    <location>
        <begin position="271"/>
        <end position="292"/>
    </location>
</feature>
<accession>X5MM72</accession>
<keyword evidence="3 10" id="KW-1003">Cell membrane</keyword>
<feature type="transmembrane region" description="Helical" evidence="12">
    <location>
        <begin position="113"/>
        <end position="132"/>
    </location>
</feature>
<name>X5MM72_9HYPH</name>
<keyword evidence="2 10" id="KW-0813">Transport</keyword>
<dbReference type="PANTHER" id="PTHR32024">
    <property type="entry name" value="TRK SYSTEM POTASSIUM UPTAKE PROTEIN TRKG-RELATED"/>
    <property type="match status" value="1"/>
</dbReference>
<evidence type="ECO:0000256" key="12">
    <source>
        <dbReference type="SAM" id="Phobius"/>
    </source>
</evidence>
<evidence type="ECO:0000313" key="14">
    <source>
        <dbReference type="Proteomes" id="UP000032160"/>
    </source>
</evidence>
<dbReference type="STRING" id="1458461.BN1012_Phect1912"/>
<evidence type="ECO:0000256" key="3">
    <source>
        <dbReference type="ARBA" id="ARBA00022475"/>
    </source>
</evidence>
<evidence type="ECO:0000256" key="2">
    <source>
        <dbReference type="ARBA" id="ARBA00022448"/>
    </source>
</evidence>
<comment type="subcellular location">
    <subcellularLocation>
        <location evidence="10">Cell inner membrane</location>
        <topology evidence="10">Multi-pass membrane protein</topology>
    </subcellularLocation>
    <subcellularLocation>
        <location evidence="1">Cell membrane</location>
        <topology evidence="1">Multi-pass membrane protein</topology>
    </subcellularLocation>
</comment>
<feature type="binding site" evidence="11">
    <location>
        <position position="435"/>
    </location>
    <ligand>
        <name>K(+)</name>
        <dbReference type="ChEBI" id="CHEBI:29103"/>
    </ligand>
</feature>
<dbReference type="GO" id="GO:0046872">
    <property type="term" value="F:metal ion binding"/>
    <property type="evidence" value="ECO:0007669"/>
    <property type="project" value="UniProtKB-KW"/>
</dbReference>
<feature type="transmembrane region" description="Helical" evidence="12">
    <location>
        <begin position="236"/>
        <end position="259"/>
    </location>
</feature>
<protein>
    <recommendedName>
        <fullName evidence="10">Trk system potassium uptake protein</fullName>
    </recommendedName>
</protein>
<dbReference type="GO" id="GO:0005886">
    <property type="term" value="C:plasma membrane"/>
    <property type="evidence" value="ECO:0007669"/>
    <property type="project" value="UniProtKB-SubCell"/>
</dbReference>
<dbReference type="AlphaFoldDB" id="X5MM72"/>
<feature type="transmembrane region" description="Helical" evidence="12">
    <location>
        <begin position="458"/>
        <end position="483"/>
    </location>
</feature>
<dbReference type="GO" id="GO:0015379">
    <property type="term" value="F:potassium:chloride symporter activity"/>
    <property type="evidence" value="ECO:0007669"/>
    <property type="project" value="InterPro"/>
</dbReference>
<evidence type="ECO:0000256" key="11">
    <source>
        <dbReference type="PIRSR" id="PIRSR006247-1"/>
    </source>
</evidence>
<evidence type="ECO:0000256" key="6">
    <source>
        <dbReference type="ARBA" id="ARBA00022958"/>
    </source>
</evidence>
<evidence type="ECO:0000313" key="13">
    <source>
        <dbReference type="EMBL" id="CDO60125.1"/>
    </source>
</evidence>
<evidence type="ECO:0000256" key="10">
    <source>
        <dbReference type="PIRNR" id="PIRNR006247"/>
    </source>
</evidence>
<dbReference type="InterPro" id="IPR003445">
    <property type="entry name" value="Cat_transpt"/>
</dbReference>
<feature type="transmembrane region" description="Helical" evidence="12">
    <location>
        <begin position="139"/>
        <end position="158"/>
    </location>
</feature>
<organism evidence="13 14">
    <name type="scientific">Candidatus Phaeomarinibacter ectocarpi</name>
    <dbReference type="NCBI Taxonomy" id="1458461"/>
    <lineage>
        <taxon>Bacteria</taxon>
        <taxon>Pseudomonadati</taxon>
        <taxon>Pseudomonadota</taxon>
        <taxon>Alphaproteobacteria</taxon>
        <taxon>Hyphomicrobiales</taxon>
        <taxon>Parvibaculaceae</taxon>
        <taxon>Candidatus Phaeomarinibacter</taxon>
    </lineage>
</organism>
<dbReference type="KEGG" id="pect:BN1012_Phect1912"/>
<gene>
    <name evidence="13" type="ORF">BN1012_Phect1912</name>
</gene>
<dbReference type="Pfam" id="PF02386">
    <property type="entry name" value="TrkH"/>
    <property type="match status" value="1"/>
</dbReference>
<dbReference type="Proteomes" id="UP000032160">
    <property type="component" value="Chromosome I"/>
</dbReference>
<keyword evidence="8 10" id="KW-0406">Ion transport</keyword>
<dbReference type="PATRIC" id="fig|1458461.3.peg.1918"/>
<feature type="binding site" evidence="11">
    <location>
        <position position="318"/>
    </location>
    <ligand>
        <name>K(+)</name>
        <dbReference type="ChEBI" id="CHEBI:29103"/>
    </ligand>
</feature>
<feature type="transmembrane region" description="Helical" evidence="12">
    <location>
        <begin position="42"/>
        <end position="61"/>
    </location>
</feature>
<feature type="transmembrane region" description="Helical" evidence="12">
    <location>
        <begin position="327"/>
        <end position="347"/>
    </location>
</feature>
<keyword evidence="5 12" id="KW-0812">Transmembrane</keyword>
<feature type="transmembrane region" description="Helical" evidence="12">
    <location>
        <begin position="178"/>
        <end position="203"/>
    </location>
</feature>
<feature type="binding site" evidence="11">
    <location>
        <position position="114"/>
    </location>
    <ligand>
        <name>K(+)</name>
        <dbReference type="ChEBI" id="CHEBI:29103"/>
    </ligand>
</feature>
<keyword evidence="4 10" id="KW-0633">Potassium transport</keyword>
<feature type="transmembrane region" description="Helical" evidence="12">
    <location>
        <begin position="304"/>
        <end position="321"/>
    </location>
</feature>
<dbReference type="InterPro" id="IPR004772">
    <property type="entry name" value="TrkH"/>
</dbReference>
<dbReference type="HOGENOM" id="CLU_030708_0_1_5"/>
<feature type="binding site" evidence="11">
    <location>
        <position position="113"/>
    </location>
    <ligand>
        <name>K(+)</name>
        <dbReference type="ChEBI" id="CHEBI:29103"/>
    </ligand>
</feature>
<dbReference type="EMBL" id="HG966617">
    <property type="protein sequence ID" value="CDO60125.1"/>
    <property type="molecule type" value="Genomic_DNA"/>
</dbReference>
<feature type="transmembrane region" description="Helical" evidence="12">
    <location>
        <begin position="9"/>
        <end position="30"/>
    </location>
</feature>
<comment type="similarity">
    <text evidence="10">Belongs to the TrkH potassium transport family.</text>
</comment>
<feature type="transmembrane region" description="Helical" evidence="12">
    <location>
        <begin position="73"/>
        <end position="93"/>
    </location>
</feature>
<keyword evidence="10" id="KW-0997">Cell inner membrane</keyword>
<evidence type="ECO:0000256" key="9">
    <source>
        <dbReference type="ARBA" id="ARBA00023136"/>
    </source>
</evidence>
<dbReference type="PANTHER" id="PTHR32024:SF3">
    <property type="entry name" value="TRK SYSTEM POTASSIUM UPTAKE PROTEIN"/>
    <property type="match status" value="1"/>
</dbReference>
<keyword evidence="6 10" id="KW-0630">Potassium</keyword>
<dbReference type="PIRSF" id="PIRSF006247">
    <property type="entry name" value="TrkH"/>
    <property type="match status" value="1"/>
</dbReference>
<comment type="function">
    <text evidence="10">Low-affinity potassium transport system. Interacts with Trk system potassium uptake protein TrkA.</text>
</comment>
<keyword evidence="11" id="KW-0479">Metal-binding</keyword>
<proteinExistence type="inferred from homology"/>
<evidence type="ECO:0000256" key="5">
    <source>
        <dbReference type="ARBA" id="ARBA00022692"/>
    </source>
</evidence>
<evidence type="ECO:0000256" key="8">
    <source>
        <dbReference type="ARBA" id="ARBA00023065"/>
    </source>
</evidence>
<keyword evidence="14" id="KW-1185">Reference proteome</keyword>
<evidence type="ECO:0000256" key="4">
    <source>
        <dbReference type="ARBA" id="ARBA00022538"/>
    </source>
</evidence>